<evidence type="ECO:0000259" key="1">
    <source>
        <dbReference type="Pfam" id="PF14529"/>
    </source>
</evidence>
<dbReference type="InterPro" id="IPR005135">
    <property type="entry name" value="Endo/exonuclease/phosphatase"/>
</dbReference>
<gene>
    <name evidence="2" type="primary">jockeypol_340</name>
    <name evidence="2" type="ORF">TNCV_4723531</name>
</gene>
<dbReference type="Gene3D" id="3.60.10.10">
    <property type="entry name" value="Endonuclease/exonuclease/phosphatase"/>
    <property type="match status" value="1"/>
</dbReference>
<dbReference type="InterPro" id="IPR036691">
    <property type="entry name" value="Endo/exonu/phosph_ase_sf"/>
</dbReference>
<sequence>MPDERLFTLDFEQLLQTNSNCVIFGDLNATHNEWNCLVNSTRGKQLKTFTDTLNLTIAYPNSPTRFGHGTSNTLDIAIINNFNFPFTIDSIPELSSDHNPVFLNFSFTSPIHQDNARAVTTCWSDFRNNLNSSVRLSDFSGIRNPNVLEDKISFLTAAICSAHQQASKPIENKKHSFTPNHIHELIYIKNKAKRLYNRTLNPIHRTNYYKAQANLKKALKNTHNNPGKLDLNRSTQQTTAFGSVRSFFVKNAPPFLISLALLAPLAATIKKLTFLQ</sequence>
<evidence type="ECO:0000313" key="3">
    <source>
        <dbReference type="Proteomes" id="UP000887159"/>
    </source>
</evidence>
<dbReference type="SUPFAM" id="SSF56219">
    <property type="entry name" value="DNase I-like"/>
    <property type="match status" value="1"/>
</dbReference>
<dbReference type="AlphaFoldDB" id="A0A8X6W6K1"/>
<keyword evidence="2" id="KW-0808">Transferase</keyword>
<dbReference type="GO" id="GO:0003964">
    <property type="term" value="F:RNA-directed DNA polymerase activity"/>
    <property type="evidence" value="ECO:0007669"/>
    <property type="project" value="UniProtKB-KW"/>
</dbReference>
<dbReference type="PANTHER" id="PTHR33273">
    <property type="entry name" value="DOMAIN-CONTAINING PROTEIN, PUTATIVE-RELATED"/>
    <property type="match status" value="1"/>
</dbReference>
<keyword evidence="2" id="KW-0695">RNA-directed DNA polymerase</keyword>
<dbReference type="PANTHER" id="PTHR33273:SF4">
    <property type="entry name" value="ENDONUCLEASE_EXONUCLEASE_PHOSPHATASE DOMAIN-CONTAINING PROTEIN"/>
    <property type="match status" value="1"/>
</dbReference>
<reference evidence="2" key="1">
    <citation type="submission" date="2020-08" db="EMBL/GenBank/DDBJ databases">
        <title>Multicomponent nature underlies the extraordinary mechanical properties of spider dragline silk.</title>
        <authorList>
            <person name="Kono N."/>
            <person name="Nakamura H."/>
            <person name="Mori M."/>
            <person name="Yoshida Y."/>
            <person name="Ohtoshi R."/>
            <person name="Malay A.D."/>
            <person name="Moran D.A.P."/>
            <person name="Tomita M."/>
            <person name="Numata K."/>
            <person name="Arakawa K."/>
        </authorList>
    </citation>
    <scope>NUCLEOTIDE SEQUENCE</scope>
</reference>
<accession>A0A8X6W6K1</accession>
<feature type="domain" description="Endonuclease/exonuclease/phosphatase" evidence="1">
    <location>
        <begin position="10"/>
        <end position="101"/>
    </location>
</feature>
<proteinExistence type="predicted"/>
<comment type="caution">
    <text evidence="2">The sequence shown here is derived from an EMBL/GenBank/DDBJ whole genome shotgun (WGS) entry which is preliminary data.</text>
</comment>
<protein>
    <submittedName>
        <fullName evidence="2">RNA-directed DNA polymerase from mobile element jockey</fullName>
    </submittedName>
</protein>
<organism evidence="2 3">
    <name type="scientific">Trichonephila clavipes</name>
    <name type="common">Golden silk orbweaver</name>
    <name type="synonym">Nephila clavipes</name>
    <dbReference type="NCBI Taxonomy" id="2585209"/>
    <lineage>
        <taxon>Eukaryota</taxon>
        <taxon>Metazoa</taxon>
        <taxon>Ecdysozoa</taxon>
        <taxon>Arthropoda</taxon>
        <taxon>Chelicerata</taxon>
        <taxon>Arachnida</taxon>
        <taxon>Araneae</taxon>
        <taxon>Araneomorphae</taxon>
        <taxon>Entelegynae</taxon>
        <taxon>Araneoidea</taxon>
        <taxon>Nephilidae</taxon>
        <taxon>Trichonephila</taxon>
    </lineage>
</organism>
<name>A0A8X6W6K1_TRICX</name>
<keyword evidence="2" id="KW-0548">Nucleotidyltransferase</keyword>
<evidence type="ECO:0000313" key="2">
    <source>
        <dbReference type="EMBL" id="GFY29225.1"/>
    </source>
</evidence>
<dbReference type="Pfam" id="PF14529">
    <property type="entry name" value="Exo_endo_phos_2"/>
    <property type="match status" value="1"/>
</dbReference>
<keyword evidence="3" id="KW-1185">Reference proteome</keyword>
<dbReference type="EMBL" id="BMAU01021387">
    <property type="protein sequence ID" value="GFY29225.1"/>
    <property type="molecule type" value="Genomic_DNA"/>
</dbReference>
<dbReference type="Proteomes" id="UP000887159">
    <property type="component" value="Unassembled WGS sequence"/>
</dbReference>